<evidence type="ECO:0000313" key="1">
    <source>
        <dbReference type="EMBL" id="ETO26619.1"/>
    </source>
</evidence>
<keyword evidence="2" id="KW-1185">Reference proteome</keyword>
<gene>
    <name evidence="1" type="ORF">RFI_10517</name>
</gene>
<comment type="caution">
    <text evidence="1">The sequence shown here is derived from an EMBL/GenBank/DDBJ whole genome shotgun (WGS) entry which is preliminary data.</text>
</comment>
<dbReference type="Proteomes" id="UP000023152">
    <property type="component" value="Unassembled WGS sequence"/>
</dbReference>
<name>X6NLL5_RETFI</name>
<evidence type="ECO:0000313" key="2">
    <source>
        <dbReference type="Proteomes" id="UP000023152"/>
    </source>
</evidence>
<sequence length="160" mass="18560">MHSLGKVELVTSEIQRNLNIGIDMANFFDYFHQGPNHYDAALQTIARAQLIPFTLSSISIDISRREQMLASFREHVRRLVKDLQNHLTSICLGVMKILAFQMDTIKRDLQYNPMLGRRKTLSAQCYAVYSFYGDLVGNKLMTSSQTNKEMQQLYMQTRFE</sequence>
<proteinExistence type="predicted"/>
<dbReference type="EMBL" id="ASPP01007740">
    <property type="protein sequence ID" value="ETO26619.1"/>
    <property type="molecule type" value="Genomic_DNA"/>
</dbReference>
<organism evidence="1 2">
    <name type="scientific">Reticulomyxa filosa</name>
    <dbReference type="NCBI Taxonomy" id="46433"/>
    <lineage>
        <taxon>Eukaryota</taxon>
        <taxon>Sar</taxon>
        <taxon>Rhizaria</taxon>
        <taxon>Retaria</taxon>
        <taxon>Foraminifera</taxon>
        <taxon>Monothalamids</taxon>
        <taxon>Reticulomyxidae</taxon>
        <taxon>Reticulomyxa</taxon>
    </lineage>
</organism>
<reference evidence="1 2" key="1">
    <citation type="journal article" date="2013" name="Curr. Biol.">
        <title>The Genome of the Foraminiferan Reticulomyxa filosa.</title>
        <authorList>
            <person name="Glockner G."/>
            <person name="Hulsmann N."/>
            <person name="Schleicher M."/>
            <person name="Noegel A.A."/>
            <person name="Eichinger L."/>
            <person name="Gallinger C."/>
            <person name="Pawlowski J."/>
            <person name="Sierra R."/>
            <person name="Euteneuer U."/>
            <person name="Pillet L."/>
            <person name="Moustafa A."/>
            <person name="Platzer M."/>
            <person name="Groth M."/>
            <person name="Szafranski K."/>
            <person name="Schliwa M."/>
        </authorList>
    </citation>
    <scope>NUCLEOTIDE SEQUENCE [LARGE SCALE GENOMIC DNA]</scope>
</reference>
<protein>
    <submittedName>
        <fullName evidence="1">Uncharacterized protein</fullName>
    </submittedName>
</protein>
<accession>X6NLL5</accession>
<dbReference type="AlphaFoldDB" id="X6NLL5"/>